<dbReference type="STRING" id="1847728.BTM29_11380"/>
<keyword evidence="2" id="KW-1185">Reference proteome</keyword>
<sequence>MRTNDIIYLLHTGYTEDDLMNQIPFTERRKVYANKLALGANEFSAAGQNGLKPAKAFKIHAFEYSNESHIEYKKEKYHIYRIAENGDKTTLYCERSVGDGKD</sequence>
<reference evidence="2" key="1">
    <citation type="submission" date="2016-12" db="EMBL/GenBank/DDBJ databases">
        <authorList>
            <person name="Jung M.Y."/>
            <person name="Lee S.H."/>
        </authorList>
    </citation>
    <scope>NUCLEOTIDE SEQUENCE [LARGE SCALE GENOMIC DNA]</scope>
    <source>
        <strain evidence="2">WiKim39</strain>
    </source>
</reference>
<dbReference type="KEGG" id="lalw:BTM29_11380"/>
<dbReference type="Proteomes" id="UP000187499">
    <property type="component" value="Chromosome"/>
</dbReference>
<gene>
    <name evidence="1" type="ORF">BTM29_11380</name>
</gene>
<protein>
    <recommendedName>
        <fullName evidence="3">Phage head-tail adapter protein</fullName>
    </recommendedName>
</protein>
<evidence type="ECO:0000313" key="1">
    <source>
        <dbReference type="EMBL" id="APX73116.1"/>
    </source>
</evidence>
<name>A0A1P8Q5I7_9LACO</name>
<evidence type="ECO:0008006" key="3">
    <source>
        <dbReference type="Google" id="ProtNLM"/>
    </source>
</evidence>
<evidence type="ECO:0000313" key="2">
    <source>
        <dbReference type="Proteomes" id="UP000187499"/>
    </source>
</evidence>
<dbReference type="OrthoDB" id="2051942at2"/>
<organism evidence="1 2">
    <name type="scientific">Companilactobacillus allii</name>
    <dbReference type="NCBI Taxonomy" id="1847728"/>
    <lineage>
        <taxon>Bacteria</taxon>
        <taxon>Bacillati</taxon>
        <taxon>Bacillota</taxon>
        <taxon>Bacilli</taxon>
        <taxon>Lactobacillales</taxon>
        <taxon>Lactobacillaceae</taxon>
        <taxon>Companilactobacillus</taxon>
    </lineage>
</organism>
<dbReference type="AlphaFoldDB" id="A0A1P8Q5I7"/>
<accession>A0A1P8Q5I7</accession>
<dbReference type="EMBL" id="CP019323">
    <property type="protein sequence ID" value="APX73116.1"/>
    <property type="molecule type" value="Genomic_DNA"/>
</dbReference>
<dbReference type="RefSeq" id="WP_076617887.1">
    <property type="nucleotide sequence ID" value="NZ_CP019323.1"/>
</dbReference>
<proteinExistence type="predicted"/>